<dbReference type="Pfam" id="PF00736">
    <property type="entry name" value="EF1_GNE"/>
    <property type="match status" value="1"/>
</dbReference>
<dbReference type="EMBL" id="JALJOR010000002">
    <property type="protein sequence ID" value="KAK9824330.1"/>
    <property type="molecule type" value="Genomic_DNA"/>
</dbReference>
<comment type="similarity">
    <text evidence="1 5">Belongs to the EF-1-beta/EF-1-delta family.</text>
</comment>
<dbReference type="GO" id="GO:0003746">
    <property type="term" value="F:translation elongation factor activity"/>
    <property type="evidence" value="ECO:0007669"/>
    <property type="project" value="UniProtKB-KW"/>
</dbReference>
<comment type="subunit">
    <text evidence="2">EF-1 is composed of 4 subunits: alpha, beta (1B-alpha=beta'), delta (1B-beta), and gamma (1B-gamma).</text>
</comment>
<dbReference type="GO" id="GO:0005829">
    <property type="term" value="C:cytosol"/>
    <property type="evidence" value="ECO:0007669"/>
    <property type="project" value="TreeGrafter"/>
</dbReference>
<evidence type="ECO:0000313" key="9">
    <source>
        <dbReference type="Proteomes" id="UP001489004"/>
    </source>
</evidence>
<evidence type="ECO:0000259" key="7">
    <source>
        <dbReference type="SMART" id="SM00888"/>
    </source>
</evidence>
<gene>
    <name evidence="8" type="ORF">WJX72_009502</name>
</gene>
<dbReference type="FunFam" id="3.30.70.60:FF:000001">
    <property type="entry name" value="Elongation factor 1-beta 1 like"/>
    <property type="match status" value="1"/>
</dbReference>
<feature type="compositionally biased region" description="Low complexity" evidence="6">
    <location>
        <begin position="83"/>
        <end position="114"/>
    </location>
</feature>
<sequence>MVSFSDLSKPEGLKQLDDYLLTRSYIEGYQASRDDLAVYSALSKAPDAKTYPNAARWFTHIKALLGASFPGAGKGVTISGAGSAPAPAPAAKAAPAPAAKSAPAPAPAKPAAKPAADDEDSNSDDDDDLDLFGEMTPEEQAAADEKKKVIEAAKKRGAEKAKLTKSMIVLDVKPWDDTTDMKKLEEEVRAIKKDGLLWGASKLVPVGFGIRKMQITAVIEDSKVESMDAIIEEELVRDGESENIQSIDIAAFNKL</sequence>
<dbReference type="PANTHER" id="PTHR11595:SF21">
    <property type="entry name" value="ELONGATION FACTOR 1-BETA"/>
    <property type="match status" value="1"/>
</dbReference>
<evidence type="ECO:0000256" key="2">
    <source>
        <dbReference type="ARBA" id="ARBA00011606"/>
    </source>
</evidence>
<dbReference type="SMART" id="SM00888">
    <property type="entry name" value="EF1_GNE"/>
    <property type="match status" value="1"/>
</dbReference>
<dbReference type="InterPro" id="IPR036282">
    <property type="entry name" value="Glutathione-S-Trfase_C_sf"/>
</dbReference>
<reference evidence="8 9" key="1">
    <citation type="journal article" date="2024" name="Nat. Commun.">
        <title>Phylogenomics reveals the evolutionary origins of lichenization in chlorophyte algae.</title>
        <authorList>
            <person name="Puginier C."/>
            <person name="Libourel C."/>
            <person name="Otte J."/>
            <person name="Skaloud P."/>
            <person name="Haon M."/>
            <person name="Grisel S."/>
            <person name="Petersen M."/>
            <person name="Berrin J.G."/>
            <person name="Delaux P.M."/>
            <person name="Dal Grande F."/>
            <person name="Keller J."/>
        </authorList>
    </citation>
    <scope>NUCLEOTIDE SEQUENCE [LARGE SCALE GENOMIC DNA]</scope>
    <source>
        <strain evidence="8 9">SAG 2043</strain>
    </source>
</reference>
<dbReference type="InterPro" id="IPR036219">
    <property type="entry name" value="eEF-1beta-like_sf"/>
</dbReference>
<accession>A0AAW1QSS7</accession>
<dbReference type="PROSITE" id="PS00824">
    <property type="entry name" value="EF1BD_1"/>
    <property type="match status" value="1"/>
</dbReference>
<dbReference type="Gene3D" id="1.20.1050.130">
    <property type="match status" value="1"/>
</dbReference>
<evidence type="ECO:0000256" key="6">
    <source>
        <dbReference type="SAM" id="MobiDB-lite"/>
    </source>
</evidence>
<dbReference type="PROSITE" id="PS00825">
    <property type="entry name" value="EF1BD_2"/>
    <property type="match status" value="1"/>
</dbReference>
<dbReference type="InterPro" id="IPR049720">
    <property type="entry name" value="EF1B_bsu/dsu"/>
</dbReference>
<dbReference type="CDD" id="cd00292">
    <property type="entry name" value="EF1B"/>
    <property type="match status" value="1"/>
</dbReference>
<keyword evidence="9" id="KW-1185">Reference proteome</keyword>
<name>A0AAW1QSS7_9CHLO</name>
<dbReference type="PANTHER" id="PTHR11595">
    <property type="entry name" value="EF-HAND AND COILED-COIL DOMAIN-CONTAINING FAMILY MEMBER"/>
    <property type="match status" value="1"/>
</dbReference>
<proteinExistence type="inferred from homology"/>
<organism evidence="8 9">
    <name type="scientific">[Myrmecia] bisecta</name>
    <dbReference type="NCBI Taxonomy" id="41462"/>
    <lineage>
        <taxon>Eukaryota</taxon>
        <taxon>Viridiplantae</taxon>
        <taxon>Chlorophyta</taxon>
        <taxon>core chlorophytes</taxon>
        <taxon>Trebouxiophyceae</taxon>
        <taxon>Trebouxiales</taxon>
        <taxon>Trebouxiaceae</taxon>
        <taxon>Myrmecia</taxon>
    </lineage>
</organism>
<feature type="domain" description="Translation elongation factor EF1B beta/delta subunit guanine nucleotide exchange" evidence="7">
    <location>
        <begin position="165"/>
        <end position="255"/>
    </location>
</feature>
<keyword evidence="4 5" id="KW-0648">Protein biosynthesis</keyword>
<dbReference type="GO" id="GO:0005853">
    <property type="term" value="C:eukaryotic translation elongation factor 1 complex"/>
    <property type="evidence" value="ECO:0007669"/>
    <property type="project" value="InterPro"/>
</dbReference>
<dbReference type="CDD" id="cd10308">
    <property type="entry name" value="GST_C_eEF1b_like"/>
    <property type="match status" value="1"/>
</dbReference>
<evidence type="ECO:0000256" key="5">
    <source>
        <dbReference type="RuleBase" id="RU003791"/>
    </source>
</evidence>
<evidence type="ECO:0000256" key="1">
    <source>
        <dbReference type="ARBA" id="ARBA00007411"/>
    </source>
</evidence>
<dbReference type="SUPFAM" id="SSF54984">
    <property type="entry name" value="eEF-1beta-like"/>
    <property type="match status" value="1"/>
</dbReference>
<keyword evidence="3 5" id="KW-0251">Elongation factor</keyword>
<evidence type="ECO:0000256" key="4">
    <source>
        <dbReference type="ARBA" id="ARBA00022917"/>
    </source>
</evidence>
<dbReference type="Gene3D" id="3.30.70.60">
    <property type="match status" value="1"/>
</dbReference>
<feature type="compositionally biased region" description="Acidic residues" evidence="6">
    <location>
        <begin position="117"/>
        <end position="131"/>
    </location>
</feature>
<dbReference type="GO" id="GO:0005085">
    <property type="term" value="F:guanyl-nucleotide exchange factor activity"/>
    <property type="evidence" value="ECO:0007669"/>
    <property type="project" value="TreeGrafter"/>
</dbReference>
<evidence type="ECO:0000313" key="8">
    <source>
        <dbReference type="EMBL" id="KAK9824330.1"/>
    </source>
</evidence>
<feature type="region of interest" description="Disordered" evidence="6">
    <location>
        <begin position="80"/>
        <end position="132"/>
    </location>
</feature>
<dbReference type="AlphaFoldDB" id="A0AAW1QSS7"/>
<dbReference type="InterPro" id="IPR014717">
    <property type="entry name" value="Transl_elong_EF1B/ribsomal_bS6"/>
</dbReference>
<dbReference type="InterPro" id="IPR014038">
    <property type="entry name" value="EF1B_bsu/dsu_GNE"/>
</dbReference>
<comment type="caution">
    <text evidence="8">The sequence shown here is derived from an EMBL/GenBank/DDBJ whole genome shotgun (WGS) entry which is preliminary data.</text>
</comment>
<evidence type="ECO:0000256" key="3">
    <source>
        <dbReference type="ARBA" id="ARBA00022768"/>
    </source>
</evidence>
<dbReference type="SUPFAM" id="SSF47616">
    <property type="entry name" value="GST C-terminal domain-like"/>
    <property type="match status" value="1"/>
</dbReference>
<dbReference type="InterPro" id="IPR001326">
    <property type="entry name" value="Transl_elong_EF1B_B/D_CS"/>
</dbReference>
<dbReference type="Proteomes" id="UP001489004">
    <property type="component" value="Unassembled WGS sequence"/>
</dbReference>
<protein>
    <recommendedName>
        <fullName evidence="7">Translation elongation factor EF1B beta/delta subunit guanine nucleotide exchange domain-containing protein</fullName>
    </recommendedName>
</protein>